<sequence length="60" mass="6599">MFYPNHKLDNTVHLGQGELVCRSLGISSDSLSSLVNTQTDSAYDVNHPDMSRAMPSHRPA</sequence>
<dbReference type="AlphaFoldDB" id="A0A0F9GUC0"/>
<organism evidence="2">
    <name type="scientific">marine sediment metagenome</name>
    <dbReference type="NCBI Taxonomy" id="412755"/>
    <lineage>
        <taxon>unclassified sequences</taxon>
        <taxon>metagenomes</taxon>
        <taxon>ecological metagenomes</taxon>
    </lineage>
</organism>
<proteinExistence type="predicted"/>
<gene>
    <name evidence="2" type="ORF">LCGC14_1784630</name>
</gene>
<reference evidence="2" key="1">
    <citation type="journal article" date="2015" name="Nature">
        <title>Complex archaea that bridge the gap between prokaryotes and eukaryotes.</title>
        <authorList>
            <person name="Spang A."/>
            <person name="Saw J.H."/>
            <person name="Jorgensen S.L."/>
            <person name="Zaremba-Niedzwiedzka K."/>
            <person name="Martijn J."/>
            <person name="Lind A.E."/>
            <person name="van Eijk R."/>
            <person name="Schleper C."/>
            <person name="Guy L."/>
            <person name="Ettema T.J."/>
        </authorList>
    </citation>
    <scope>NUCLEOTIDE SEQUENCE</scope>
</reference>
<accession>A0A0F9GUC0</accession>
<comment type="caution">
    <text evidence="2">The sequence shown here is derived from an EMBL/GenBank/DDBJ whole genome shotgun (WGS) entry which is preliminary data.</text>
</comment>
<evidence type="ECO:0000256" key="1">
    <source>
        <dbReference type="SAM" id="MobiDB-lite"/>
    </source>
</evidence>
<evidence type="ECO:0000313" key="2">
    <source>
        <dbReference type="EMBL" id="KKM02420.1"/>
    </source>
</evidence>
<name>A0A0F9GUC0_9ZZZZ</name>
<dbReference type="EMBL" id="LAZR01016937">
    <property type="protein sequence ID" value="KKM02420.1"/>
    <property type="molecule type" value="Genomic_DNA"/>
</dbReference>
<protein>
    <submittedName>
        <fullName evidence="2">Uncharacterized protein</fullName>
    </submittedName>
</protein>
<feature type="region of interest" description="Disordered" evidence="1">
    <location>
        <begin position="41"/>
        <end position="60"/>
    </location>
</feature>